<dbReference type="EMBL" id="JAENHL010000007">
    <property type="protein sequence ID" value="MBK1868116.1"/>
    <property type="molecule type" value="Genomic_DNA"/>
</dbReference>
<evidence type="ECO:0000313" key="1">
    <source>
        <dbReference type="EMBL" id="MBK1868116.1"/>
    </source>
</evidence>
<keyword evidence="2" id="KW-1185">Reference proteome</keyword>
<sequence length="129" mass="13835">MTYPKASLRIEFGPEQRIGPGKVRLLELVAETGSISAAARGMDMSYRRAWLLLDEMNHMFKEPVIAAVTGGSHGGGAKLTELGENLIAAYRAVEADSVQILAKRLGRVLGQVTRGGADKAESRAKARAK</sequence>
<name>A0ACC5R6J3_9HYPH</name>
<comment type="caution">
    <text evidence="1">The sequence shown here is derived from an EMBL/GenBank/DDBJ whole genome shotgun (WGS) entry which is preliminary data.</text>
</comment>
<evidence type="ECO:0000313" key="2">
    <source>
        <dbReference type="Proteomes" id="UP000616151"/>
    </source>
</evidence>
<dbReference type="Proteomes" id="UP000616151">
    <property type="component" value="Unassembled WGS sequence"/>
</dbReference>
<reference evidence="1" key="1">
    <citation type="submission" date="2021-01" db="EMBL/GenBank/DDBJ databases">
        <authorList>
            <person name="Sun Q."/>
        </authorList>
    </citation>
    <scope>NUCLEOTIDE SEQUENCE</scope>
    <source>
        <strain evidence="1">YIM B02566</strain>
    </source>
</reference>
<protein>
    <submittedName>
        <fullName evidence="1">Winged helix-turn-helix domain-containing protein</fullName>
    </submittedName>
</protein>
<accession>A0ACC5R6J3</accession>
<gene>
    <name evidence="1" type="ORF">JHL16_17320</name>
</gene>
<organism evidence="1 2">
    <name type="scientific">Taklimakanibacter albus</name>
    <dbReference type="NCBI Taxonomy" id="2800327"/>
    <lineage>
        <taxon>Bacteria</taxon>
        <taxon>Pseudomonadati</taxon>
        <taxon>Pseudomonadota</taxon>
        <taxon>Alphaproteobacteria</taxon>
        <taxon>Hyphomicrobiales</taxon>
        <taxon>Aestuariivirgaceae</taxon>
        <taxon>Taklimakanibacter</taxon>
    </lineage>
</organism>
<proteinExistence type="predicted"/>